<sequence length="320" mass="35416">MKRFYKTMAVLSVAVAYALSSCSVDGSFPGNDESGEEKVSENITSDNETGDEGLLTVHVKEIFALNIATDEIYFLDGIEPADCLDVDDTLAICLENERLIALTVVKDSAAVIRAGTVFIREDVSFWGNPYWRYFINADKSDADWDRLVTALGEAGKLVYEPVDDTPDEPQPPQDEYYFPTLSAWKADTPGLYRICPECSVVPFDPQTYGNYLSMDPNIPAVIRNEEEFSRIFETSNSSGIDFDTYTLIAARITTGCGIILMRSSLSETAGEYVFDTRVFLAETEVICDEPLLVLVPKIPDGSAIEATVEVLTEYDDADLQ</sequence>
<accession>A0A9D9N9R4</accession>
<evidence type="ECO:0000256" key="2">
    <source>
        <dbReference type="SAM" id="SignalP"/>
    </source>
</evidence>
<name>A0A9D9N9R4_9BACT</name>
<proteinExistence type="predicted"/>
<feature type="signal peptide" evidence="2">
    <location>
        <begin position="1"/>
        <end position="26"/>
    </location>
</feature>
<evidence type="ECO:0000313" key="4">
    <source>
        <dbReference type="Proteomes" id="UP000823597"/>
    </source>
</evidence>
<evidence type="ECO:0000256" key="1">
    <source>
        <dbReference type="SAM" id="MobiDB-lite"/>
    </source>
</evidence>
<protein>
    <recommendedName>
        <fullName evidence="5">Lipoprotein</fullName>
    </recommendedName>
</protein>
<dbReference type="AlphaFoldDB" id="A0A9D9N9R4"/>
<reference evidence="3" key="1">
    <citation type="submission" date="2020-10" db="EMBL/GenBank/DDBJ databases">
        <authorList>
            <person name="Gilroy R."/>
        </authorList>
    </citation>
    <scope>NUCLEOTIDE SEQUENCE</scope>
    <source>
        <strain evidence="3">10037</strain>
    </source>
</reference>
<evidence type="ECO:0008006" key="5">
    <source>
        <dbReference type="Google" id="ProtNLM"/>
    </source>
</evidence>
<dbReference type="EMBL" id="JADIME010000066">
    <property type="protein sequence ID" value="MBO8465572.1"/>
    <property type="molecule type" value="Genomic_DNA"/>
</dbReference>
<reference evidence="3" key="2">
    <citation type="journal article" date="2021" name="PeerJ">
        <title>Extensive microbial diversity within the chicken gut microbiome revealed by metagenomics and culture.</title>
        <authorList>
            <person name="Gilroy R."/>
            <person name="Ravi A."/>
            <person name="Getino M."/>
            <person name="Pursley I."/>
            <person name="Horton D.L."/>
            <person name="Alikhan N.F."/>
            <person name="Baker D."/>
            <person name="Gharbi K."/>
            <person name="Hall N."/>
            <person name="Watson M."/>
            <person name="Adriaenssens E.M."/>
            <person name="Foster-Nyarko E."/>
            <person name="Jarju S."/>
            <person name="Secka A."/>
            <person name="Antonio M."/>
            <person name="Oren A."/>
            <person name="Chaudhuri R.R."/>
            <person name="La Ragione R."/>
            <person name="Hildebrand F."/>
            <person name="Pallen M.J."/>
        </authorList>
    </citation>
    <scope>NUCLEOTIDE SEQUENCE</scope>
    <source>
        <strain evidence="3">10037</strain>
    </source>
</reference>
<comment type="caution">
    <text evidence="3">The sequence shown here is derived from an EMBL/GenBank/DDBJ whole genome shotgun (WGS) entry which is preliminary data.</text>
</comment>
<dbReference type="PROSITE" id="PS51257">
    <property type="entry name" value="PROKAR_LIPOPROTEIN"/>
    <property type="match status" value="1"/>
</dbReference>
<dbReference type="Proteomes" id="UP000823597">
    <property type="component" value="Unassembled WGS sequence"/>
</dbReference>
<gene>
    <name evidence="3" type="ORF">IAB93_06215</name>
</gene>
<keyword evidence="2" id="KW-0732">Signal</keyword>
<feature type="chain" id="PRO_5038603818" description="Lipoprotein" evidence="2">
    <location>
        <begin position="27"/>
        <end position="320"/>
    </location>
</feature>
<evidence type="ECO:0000313" key="3">
    <source>
        <dbReference type="EMBL" id="MBO8465572.1"/>
    </source>
</evidence>
<feature type="region of interest" description="Disordered" evidence="1">
    <location>
        <begin position="27"/>
        <end position="48"/>
    </location>
</feature>
<organism evidence="3 4">
    <name type="scientific">Candidatus Merdivivens pullistercoris</name>
    <dbReference type="NCBI Taxonomy" id="2840873"/>
    <lineage>
        <taxon>Bacteria</taxon>
        <taxon>Pseudomonadati</taxon>
        <taxon>Bacteroidota</taxon>
        <taxon>Bacteroidia</taxon>
        <taxon>Bacteroidales</taxon>
        <taxon>Muribaculaceae</taxon>
        <taxon>Muribaculaceae incertae sedis</taxon>
        <taxon>Candidatus Merdivivens</taxon>
    </lineage>
</organism>